<dbReference type="InterPro" id="IPR002123">
    <property type="entry name" value="Plipid/glycerol_acylTrfase"/>
</dbReference>
<dbReference type="Proteomes" id="UP000645217">
    <property type="component" value="Unassembled WGS sequence"/>
</dbReference>
<dbReference type="RefSeq" id="WP_189165123.1">
    <property type="nucleotide sequence ID" value="NZ_BMNT01000026.1"/>
</dbReference>
<dbReference type="GO" id="GO:0006654">
    <property type="term" value="P:phosphatidic acid biosynthetic process"/>
    <property type="evidence" value="ECO:0007669"/>
    <property type="project" value="TreeGrafter"/>
</dbReference>
<keyword evidence="6" id="KW-0472">Membrane</keyword>
<evidence type="ECO:0000313" key="8">
    <source>
        <dbReference type="EMBL" id="GGK98885.1"/>
    </source>
</evidence>
<keyword evidence="4" id="KW-0443">Lipid metabolism</keyword>
<dbReference type="PANTHER" id="PTHR10434">
    <property type="entry name" value="1-ACYL-SN-GLYCEROL-3-PHOSPHATE ACYLTRANSFERASE"/>
    <property type="match status" value="1"/>
</dbReference>
<dbReference type="EMBL" id="BMNT01000026">
    <property type="protein sequence ID" value="GGK98885.1"/>
    <property type="molecule type" value="Genomic_DNA"/>
</dbReference>
<evidence type="ECO:0000313" key="9">
    <source>
        <dbReference type="Proteomes" id="UP000645217"/>
    </source>
</evidence>
<reference evidence="8" key="2">
    <citation type="submission" date="2020-09" db="EMBL/GenBank/DDBJ databases">
        <authorList>
            <person name="Sun Q."/>
            <person name="Ohkuma M."/>
        </authorList>
    </citation>
    <scope>NUCLEOTIDE SEQUENCE</scope>
    <source>
        <strain evidence="8">JCM 13064</strain>
    </source>
</reference>
<keyword evidence="6" id="KW-1133">Transmembrane helix</keyword>
<keyword evidence="5 8" id="KW-0012">Acyltransferase</keyword>
<dbReference type="CDD" id="cd07989">
    <property type="entry name" value="LPLAT_AGPAT-like"/>
    <property type="match status" value="1"/>
</dbReference>
<dbReference type="SUPFAM" id="SSF69593">
    <property type="entry name" value="Glycerol-3-phosphate (1)-acyltransferase"/>
    <property type="match status" value="1"/>
</dbReference>
<gene>
    <name evidence="8" type="ORF">GCM10007964_46240</name>
</gene>
<keyword evidence="3" id="KW-0808">Transferase</keyword>
<keyword evidence="9" id="KW-1185">Reference proteome</keyword>
<feature type="transmembrane region" description="Helical" evidence="6">
    <location>
        <begin position="32"/>
        <end position="53"/>
    </location>
</feature>
<evidence type="ECO:0000256" key="6">
    <source>
        <dbReference type="SAM" id="Phobius"/>
    </source>
</evidence>
<evidence type="ECO:0000256" key="5">
    <source>
        <dbReference type="ARBA" id="ARBA00023315"/>
    </source>
</evidence>
<dbReference type="PANTHER" id="PTHR10434:SF64">
    <property type="entry name" value="1-ACYL-SN-GLYCEROL-3-PHOSPHATE ACYLTRANSFERASE-RELATED"/>
    <property type="match status" value="1"/>
</dbReference>
<evidence type="ECO:0000256" key="3">
    <source>
        <dbReference type="ARBA" id="ARBA00022679"/>
    </source>
</evidence>
<evidence type="ECO:0000259" key="7">
    <source>
        <dbReference type="SMART" id="SM00563"/>
    </source>
</evidence>
<feature type="domain" description="Phospholipid/glycerol acyltransferase" evidence="7">
    <location>
        <begin position="100"/>
        <end position="212"/>
    </location>
</feature>
<name>A0A917VNK3_9ACTN</name>
<organism evidence="8 9">
    <name type="scientific">Sphaerisporangium melleum</name>
    <dbReference type="NCBI Taxonomy" id="321316"/>
    <lineage>
        <taxon>Bacteria</taxon>
        <taxon>Bacillati</taxon>
        <taxon>Actinomycetota</taxon>
        <taxon>Actinomycetes</taxon>
        <taxon>Streptosporangiales</taxon>
        <taxon>Streptosporangiaceae</taxon>
        <taxon>Sphaerisporangium</taxon>
    </lineage>
</organism>
<comment type="caution">
    <text evidence="8">The sequence shown here is derived from an EMBL/GenBank/DDBJ whole genome shotgun (WGS) entry which is preliminary data.</text>
</comment>
<evidence type="ECO:0000256" key="2">
    <source>
        <dbReference type="ARBA" id="ARBA00022516"/>
    </source>
</evidence>
<proteinExistence type="predicted"/>
<evidence type="ECO:0000256" key="1">
    <source>
        <dbReference type="ARBA" id="ARBA00005189"/>
    </source>
</evidence>
<evidence type="ECO:0000256" key="4">
    <source>
        <dbReference type="ARBA" id="ARBA00023098"/>
    </source>
</evidence>
<keyword evidence="6" id="KW-0812">Transmembrane</keyword>
<dbReference type="AlphaFoldDB" id="A0A917VNK3"/>
<protein>
    <submittedName>
        <fullName evidence="8">1-acyl-sn-glycerol-3-phosphate acyltransferase</fullName>
    </submittedName>
</protein>
<accession>A0A917VNK3</accession>
<dbReference type="Pfam" id="PF01553">
    <property type="entry name" value="Acyltransferase"/>
    <property type="match status" value="1"/>
</dbReference>
<keyword evidence="2" id="KW-0444">Lipid biosynthesis</keyword>
<reference evidence="8" key="1">
    <citation type="journal article" date="2014" name="Int. J. Syst. Evol. Microbiol.">
        <title>Complete genome sequence of Corynebacterium casei LMG S-19264T (=DSM 44701T), isolated from a smear-ripened cheese.</title>
        <authorList>
            <consortium name="US DOE Joint Genome Institute (JGI-PGF)"/>
            <person name="Walter F."/>
            <person name="Albersmeier A."/>
            <person name="Kalinowski J."/>
            <person name="Ruckert C."/>
        </authorList>
    </citation>
    <scope>NUCLEOTIDE SEQUENCE</scope>
    <source>
        <strain evidence="8">JCM 13064</strain>
    </source>
</reference>
<dbReference type="SMART" id="SM00563">
    <property type="entry name" value="PlsC"/>
    <property type="match status" value="1"/>
</dbReference>
<sequence length="286" mass="29574">MSGWVPVAPCSVESCVSPAADRAGTPLRTARLAGAVLVVLAGLPCALVARLTGWGRPDVLTMLWARAFLRALGVRVVVRRRPPVPGGAVAAVAVPGGRGALIVANHISWLDPMVVAATAPCLALAKSEIARWPLVRSLVAGSGAIFIDRERMSTLPATVREVADALRAGRSVVAFPEGTTWCGRSVGPFRRAVFQAAIDASAPVTPVALRYRDGAGEPATAAAFVGDDTLIASLVRVVSAKGLVAEVTVFPDVPHEGGVTRRALAGLAQAVVLEDEPRYAHLPVAA</sequence>
<dbReference type="GO" id="GO:0003841">
    <property type="term" value="F:1-acylglycerol-3-phosphate O-acyltransferase activity"/>
    <property type="evidence" value="ECO:0007669"/>
    <property type="project" value="TreeGrafter"/>
</dbReference>
<comment type="pathway">
    <text evidence="1">Lipid metabolism.</text>
</comment>